<evidence type="ECO:0000313" key="3">
    <source>
        <dbReference type="Proteomes" id="UP000014028"/>
    </source>
</evidence>
<dbReference type="EMBL" id="AHFK01000030">
    <property type="protein sequence ID" value="EOQ17205.1"/>
    <property type="molecule type" value="Genomic_DNA"/>
</dbReference>
<dbReference type="RefSeq" id="WP_016122134.1">
    <property type="nucleotide sequence ID" value="NZ_KB976825.1"/>
</dbReference>
<reference evidence="2 3" key="1">
    <citation type="submission" date="2012-12" db="EMBL/GenBank/DDBJ databases">
        <title>The Genome Sequence of Bacillus cereus VD184.</title>
        <authorList>
            <consortium name="The Broad Institute Genome Sequencing Platform"/>
            <consortium name="The Broad Institute Genome Sequencing Center for Infectious Disease"/>
            <person name="Feldgarden M."/>
            <person name="Van der Auwera G.A."/>
            <person name="Mahillon J."/>
            <person name="Duprez V."/>
            <person name="Timmery S."/>
            <person name="Mattelet C."/>
            <person name="Dierick K."/>
            <person name="Sun M."/>
            <person name="Yu Z."/>
            <person name="Zhu L."/>
            <person name="Hu X."/>
            <person name="Shank E.B."/>
            <person name="Swiecicka I."/>
            <person name="Hansen B.M."/>
            <person name="Andrup L."/>
            <person name="Walker B."/>
            <person name="Young S.K."/>
            <person name="Zeng Q."/>
            <person name="Gargeya S."/>
            <person name="Fitzgerald M."/>
            <person name="Haas B."/>
            <person name="Abouelleil A."/>
            <person name="Alvarado L."/>
            <person name="Arachchi H.M."/>
            <person name="Berlin A.M."/>
            <person name="Chapman S.B."/>
            <person name="Dewar J."/>
            <person name="Goldberg J."/>
            <person name="Griggs A."/>
            <person name="Gujja S."/>
            <person name="Hansen M."/>
            <person name="Howarth C."/>
            <person name="Imamovic A."/>
            <person name="Larimer J."/>
            <person name="McCowan C."/>
            <person name="Murphy C."/>
            <person name="Neiman D."/>
            <person name="Pearson M."/>
            <person name="Priest M."/>
            <person name="Roberts A."/>
            <person name="Saif S."/>
            <person name="Shea T."/>
            <person name="Sisk P."/>
            <person name="Sykes S."/>
            <person name="Wortman J."/>
            <person name="Nusbaum C."/>
            <person name="Birren B."/>
        </authorList>
    </citation>
    <scope>NUCLEOTIDE SEQUENCE [LARGE SCALE GENOMIC DNA]</scope>
    <source>
        <strain evidence="2 3">VD184</strain>
    </source>
</reference>
<protein>
    <recommendedName>
        <fullName evidence="1">Abortive phage infection protein C-terminal domain-containing protein</fullName>
    </recommendedName>
</protein>
<evidence type="ECO:0000259" key="1">
    <source>
        <dbReference type="Pfam" id="PF10592"/>
    </source>
</evidence>
<comment type="caution">
    <text evidence="2">The sequence shown here is derived from an EMBL/GenBank/DDBJ whole genome shotgun (WGS) entry which is preliminary data.</text>
</comment>
<sequence length="411" mass="47033">MNKTNQLILEIEVDSFRKLPNPYQPDQLNGNVETCTVYVEVTKLPHNIPLDPNPRFQNLRTKVAKHIDEGLMEANNAFYILNRGMLISAKSIKFDAKKSTIVLNLGDRSNEEEASVYGVVDGAHSYKTVLKNTTQLVDNLAEKGTKQFIKIEILTGIEGMFQDVADSRNTSVPVSEKSITELKDRFDNIVKDVIKNEIYANKIAYKENSVEPIDVLDIISLMFMFNIDKFPDKESQPVQAYSSKAMTLKEYNKMYDAYKNVVPNPYAKMKPILLEVIKLADLIELEMGDKYREKVPKGVFGKIRGVESVPNKTKFYEKDTPYRISKGLLYPIISAFHAIVTEEEDQYKWLCDPFDMWKKVGASLVEDTIDRSRSFNNNPQSAGKDSGLWKQNYQTVLTQFLEDQFMKAKLK</sequence>
<accession>A0A9W5VU87</accession>
<proteinExistence type="predicted"/>
<organism evidence="2 3">
    <name type="scientific">Bacillus cereus VD184</name>
    <dbReference type="NCBI Taxonomy" id="1053242"/>
    <lineage>
        <taxon>Bacteria</taxon>
        <taxon>Bacillati</taxon>
        <taxon>Bacillota</taxon>
        <taxon>Bacilli</taxon>
        <taxon>Bacillales</taxon>
        <taxon>Bacillaceae</taxon>
        <taxon>Bacillus</taxon>
        <taxon>Bacillus cereus group</taxon>
    </lineage>
</organism>
<gene>
    <name evidence="2" type="ORF">IKC_01943</name>
</gene>
<dbReference type="InterPro" id="IPR018891">
    <property type="entry name" value="AIPR_C"/>
</dbReference>
<dbReference type="Pfam" id="PF10592">
    <property type="entry name" value="AIPR"/>
    <property type="match status" value="1"/>
</dbReference>
<evidence type="ECO:0000313" key="2">
    <source>
        <dbReference type="EMBL" id="EOQ17205.1"/>
    </source>
</evidence>
<dbReference type="Proteomes" id="UP000014028">
    <property type="component" value="Unassembled WGS sequence"/>
</dbReference>
<feature type="domain" description="Abortive phage infection protein C-terminal" evidence="1">
    <location>
        <begin position="50"/>
        <end position="373"/>
    </location>
</feature>
<dbReference type="AlphaFoldDB" id="A0A9W5VU87"/>
<name>A0A9W5VU87_BACCE</name>